<evidence type="ECO:0000313" key="2">
    <source>
        <dbReference type="Proteomes" id="UP000263642"/>
    </source>
</evidence>
<dbReference type="Proteomes" id="UP000263642">
    <property type="component" value="Unassembled WGS sequence"/>
</dbReference>
<gene>
    <name evidence="1" type="ORF">DIT97_15030</name>
</gene>
<dbReference type="RefSeq" id="WP_145227405.1">
    <property type="nucleotide sequence ID" value="NZ_CP036353.1"/>
</dbReference>
<comment type="caution">
    <text evidence="1">The sequence shown here is derived from an EMBL/GenBank/DDBJ whole genome shotgun (WGS) entry which is preliminary data.</text>
</comment>
<dbReference type="EMBL" id="DQAY01000089">
    <property type="protein sequence ID" value="HCO24283.1"/>
    <property type="molecule type" value="Genomic_DNA"/>
</dbReference>
<reference evidence="1 2" key="1">
    <citation type="journal article" date="2018" name="Nat. Biotechnol.">
        <title>A standardized bacterial taxonomy based on genome phylogeny substantially revises the tree of life.</title>
        <authorList>
            <person name="Parks D.H."/>
            <person name="Chuvochina M."/>
            <person name="Waite D.W."/>
            <person name="Rinke C."/>
            <person name="Skarshewski A."/>
            <person name="Chaumeil P.A."/>
            <person name="Hugenholtz P."/>
        </authorList>
    </citation>
    <scope>NUCLEOTIDE SEQUENCE [LARGE SCALE GENOMIC DNA]</scope>
    <source>
        <strain evidence="1">UBA9375</strain>
    </source>
</reference>
<evidence type="ECO:0000313" key="1">
    <source>
        <dbReference type="EMBL" id="HCO24283.1"/>
    </source>
</evidence>
<protein>
    <submittedName>
        <fullName evidence="1">Uncharacterized protein</fullName>
    </submittedName>
</protein>
<accession>A0A3D3R634</accession>
<accession>A0A517X6A0</accession>
<dbReference type="AlphaFoldDB" id="A0A3D3R634"/>
<name>A0A3D3R634_9PLAN</name>
<organism evidence="1 2">
    <name type="scientific">Gimesia maris</name>
    <dbReference type="NCBI Taxonomy" id="122"/>
    <lineage>
        <taxon>Bacteria</taxon>
        <taxon>Pseudomonadati</taxon>
        <taxon>Planctomycetota</taxon>
        <taxon>Planctomycetia</taxon>
        <taxon>Planctomycetales</taxon>
        <taxon>Planctomycetaceae</taxon>
        <taxon>Gimesia</taxon>
    </lineage>
</organism>
<proteinExistence type="predicted"/>
<sequence length="89" mass="9958">MDSAEGWRSILENWPAAIPKKGIVVTTYQESIPFQNFLLSSSVVMFERDKPDSLGARKVMLSYSAICAIKLTDPVELARYQVMGFQPST</sequence>